<evidence type="ECO:0000313" key="2">
    <source>
        <dbReference type="EMBL" id="EAC0790260.1"/>
    </source>
</evidence>
<evidence type="ECO:0008006" key="5">
    <source>
        <dbReference type="Google" id="ProtNLM"/>
    </source>
</evidence>
<reference evidence="2" key="1">
    <citation type="submission" date="2018-09" db="EMBL/GenBank/DDBJ databases">
        <authorList>
            <person name="Ashton P.M."/>
            <person name="Dallman T."/>
            <person name="Nair S."/>
            <person name="De Pinna E."/>
            <person name="Peters T."/>
            <person name="Grant K."/>
        </authorList>
    </citation>
    <scope>NUCLEOTIDE SEQUENCE [LARGE SCALE GENOMIC DNA]</scope>
    <source>
        <strain evidence="3">140692</strain>
        <strain evidence="4">367309</strain>
        <strain evidence="2">412099</strain>
        <strain evidence="1">43913</strain>
    </source>
</reference>
<sequence length="60" mass="6916">MLNSCTGNDNRRWMTNSRMIYVKQSNKCLATKGLIIKSNDIILLSDCDFSRTLQFKQGKD</sequence>
<comment type="caution">
    <text evidence="2">The sequence shown here is derived from an EMBL/GenBank/DDBJ whole genome shotgun (WGS) entry which is preliminary data.</text>
</comment>
<dbReference type="EMBL" id="AAAGSE010000071">
    <property type="protein sequence ID" value="EAC0790260.1"/>
    <property type="molecule type" value="Genomic_DNA"/>
</dbReference>
<evidence type="ECO:0000313" key="4">
    <source>
        <dbReference type="EMBL" id="ECW2471424.1"/>
    </source>
</evidence>
<dbReference type="Proteomes" id="UP000839631">
    <property type="component" value="Unassembled WGS sequence"/>
</dbReference>
<dbReference type="EMBL" id="AAAFYZ010000089">
    <property type="protein sequence ID" value="EAB8479199.1"/>
    <property type="molecule type" value="Genomic_DNA"/>
</dbReference>
<evidence type="ECO:0000313" key="1">
    <source>
        <dbReference type="EMBL" id="EAB8479199.1"/>
    </source>
</evidence>
<name>A0A3Z6QTE9_SALEB</name>
<dbReference type="InterPro" id="IPR035992">
    <property type="entry name" value="Ricin_B-like_lectins"/>
</dbReference>
<proteinExistence type="predicted"/>
<dbReference type="EMBL" id="AAHPHN010000036">
    <property type="protein sequence ID" value="EBY8643607.1"/>
    <property type="molecule type" value="Genomic_DNA"/>
</dbReference>
<protein>
    <recommendedName>
        <fullName evidence="5">Ricin B lectin domain-containing protein</fullName>
    </recommendedName>
</protein>
<dbReference type="EMBL" id="AAKVUB010000059">
    <property type="protein sequence ID" value="ECW2471424.1"/>
    <property type="molecule type" value="Genomic_DNA"/>
</dbReference>
<organism evidence="2">
    <name type="scientific">Salmonella enterica subsp. enterica serovar Java</name>
    <dbReference type="NCBI Taxonomy" id="224729"/>
    <lineage>
        <taxon>Bacteria</taxon>
        <taxon>Pseudomonadati</taxon>
        <taxon>Pseudomonadota</taxon>
        <taxon>Gammaproteobacteria</taxon>
        <taxon>Enterobacterales</taxon>
        <taxon>Enterobacteriaceae</taxon>
        <taxon>Salmonella</taxon>
    </lineage>
</organism>
<dbReference type="Proteomes" id="UP000839644">
    <property type="component" value="Unassembled WGS sequence"/>
</dbReference>
<dbReference type="AlphaFoldDB" id="A0A3Z6QTE9"/>
<dbReference type="Proteomes" id="UP000839733">
    <property type="component" value="Unassembled WGS sequence"/>
</dbReference>
<accession>A0A3Z6QTE9</accession>
<evidence type="ECO:0000313" key="3">
    <source>
        <dbReference type="EMBL" id="EBY8643607.1"/>
    </source>
</evidence>
<gene>
    <name evidence="1" type="ORF">AU894_24015</name>
    <name evidence="2" type="ORF">D6K54_26720</name>
    <name evidence="3" type="ORF">D6S17_18910</name>
    <name evidence="4" type="ORF">EZX71_26475</name>
</gene>
<dbReference type="SUPFAM" id="SSF50370">
    <property type="entry name" value="Ricin B-like lectins"/>
    <property type="match status" value="1"/>
</dbReference>